<evidence type="ECO:0000256" key="4">
    <source>
        <dbReference type="ARBA" id="ARBA00022490"/>
    </source>
</evidence>
<evidence type="ECO:0000256" key="9">
    <source>
        <dbReference type="ARBA" id="ARBA00049360"/>
    </source>
</evidence>
<comment type="subcellular location">
    <subcellularLocation>
        <location evidence="1">Cytoplasm</location>
        <location evidence="1">Cytoskeleton</location>
    </subcellularLocation>
</comment>
<keyword evidence="8" id="KW-0206">Cytoskeleton</keyword>
<gene>
    <name evidence="13" type="ORF">F2Q70_00007817</name>
</gene>
<dbReference type="PROSITE" id="PS00432">
    <property type="entry name" value="ACTINS_2"/>
    <property type="match status" value="1"/>
</dbReference>
<evidence type="ECO:0008006" key="14">
    <source>
        <dbReference type="Google" id="ProtNLM"/>
    </source>
</evidence>
<dbReference type="InterPro" id="IPR004000">
    <property type="entry name" value="Actin"/>
</dbReference>
<evidence type="ECO:0000256" key="12">
    <source>
        <dbReference type="SAM" id="Phobius"/>
    </source>
</evidence>
<dbReference type="FunFam" id="3.90.640.10:FF:000001">
    <property type="entry name" value="Actin, muscle"/>
    <property type="match status" value="1"/>
</dbReference>
<evidence type="ECO:0000256" key="7">
    <source>
        <dbReference type="ARBA" id="ARBA00022840"/>
    </source>
</evidence>
<name>A0A8S9M804_BRACR</name>
<dbReference type="GO" id="GO:0005856">
    <property type="term" value="C:cytoskeleton"/>
    <property type="evidence" value="ECO:0007669"/>
    <property type="project" value="UniProtKB-SubCell"/>
</dbReference>
<dbReference type="SUPFAM" id="SSF53067">
    <property type="entry name" value="Actin-like ATPase domain"/>
    <property type="match status" value="1"/>
</dbReference>
<keyword evidence="7" id="KW-0067">ATP-binding</keyword>
<feature type="transmembrane region" description="Helical" evidence="12">
    <location>
        <begin position="6"/>
        <end position="30"/>
    </location>
</feature>
<evidence type="ECO:0000313" key="13">
    <source>
        <dbReference type="EMBL" id="KAF2616005.1"/>
    </source>
</evidence>
<evidence type="ECO:0000256" key="8">
    <source>
        <dbReference type="ARBA" id="ARBA00023212"/>
    </source>
</evidence>
<comment type="similarity">
    <text evidence="2 11">Belongs to the actin family.</text>
</comment>
<evidence type="ECO:0000256" key="5">
    <source>
        <dbReference type="ARBA" id="ARBA00022741"/>
    </source>
</evidence>
<evidence type="ECO:0000256" key="10">
    <source>
        <dbReference type="ARBA" id="ARBA00058635"/>
    </source>
</evidence>
<dbReference type="FunFam" id="3.30.420.40:FF:000050">
    <property type="entry name" value="Actin, alpha skeletal muscle"/>
    <property type="match status" value="1"/>
</dbReference>
<comment type="catalytic activity">
    <reaction evidence="9">
        <text>ATP + H2O = ADP + phosphate + H(+)</text>
        <dbReference type="Rhea" id="RHEA:13065"/>
        <dbReference type="ChEBI" id="CHEBI:15377"/>
        <dbReference type="ChEBI" id="CHEBI:15378"/>
        <dbReference type="ChEBI" id="CHEBI:30616"/>
        <dbReference type="ChEBI" id="CHEBI:43474"/>
        <dbReference type="ChEBI" id="CHEBI:456216"/>
    </reaction>
</comment>
<evidence type="ECO:0000256" key="11">
    <source>
        <dbReference type="RuleBase" id="RU000487"/>
    </source>
</evidence>
<dbReference type="GO" id="GO:0005524">
    <property type="term" value="F:ATP binding"/>
    <property type="evidence" value="ECO:0007669"/>
    <property type="project" value="UniProtKB-KW"/>
</dbReference>
<dbReference type="Gene3D" id="3.30.420.40">
    <property type="match status" value="2"/>
</dbReference>
<evidence type="ECO:0000256" key="2">
    <source>
        <dbReference type="ARBA" id="ARBA00006752"/>
    </source>
</evidence>
<evidence type="ECO:0000256" key="1">
    <source>
        <dbReference type="ARBA" id="ARBA00004245"/>
    </source>
</evidence>
<comment type="function">
    <text evidence="10">Actins are highly conserved proteins that are involved in various types of cell motility and are ubiquitously expressed in all eukaryotic cells. Essential component of cell cytoskeleton; plays an important role in cytoplasmic streaming, cell shape determination, cell division, organelle movement and extension growth. This is considered as one of the reproductive actins.</text>
</comment>
<evidence type="ECO:0000256" key="3">
    <source>
        <dbReference type="ARBA" id="ARBA00011501"/>
    </source>
</evidence>
<dbReference type="InterPro" id="IPR004001">
    <property type="entry name" value="Actin_CS"/>
</dbReference>
<dbReference type="AlphaFoldDB" id="A0A8S9M804"/>
<dbReference type="PRINTS" id="PR00190">
    <property type="entry name" value="ACTIN"/>
</dbReference>
<keyword evidence="5" id="KW-0547">Nucleotide-binding</keyword>
<sequence>MKTISGLGIGLSLVFGLLLLALVAEIFYLLRWKKIISQESQEEEQQAGYAKELIQLLCFKNHQPLHANNGRREAEISRTQDIELGLMKHLGGGGGGELGFEAELMKLHNQRFLFTIIEETKADLESDDEKSRSLSDLPGGVNDCTTPGFTPLASPCTLKSSPLESYSHHGFNPLFETEGELEFNKCFRSSTSSPPPKFKFLRDAEEKLRRRMVEEAKRREETEGSFLKFLNPEMMNREKKQSSQESDETVSFSVSSSSTGIVLDSGDGVSHTVPIYEGYALPHAILRLDLAGRDLTDYLMKILTERGYSFTTTAEREIVRDMKEKLSYIALDYEQELETSNTSSSVEKSFELPDGQVITIGAERFRCPEVLFQPSMIGMENPGIHETTYNSIMKCDVDIRKDLYGNIVLSGGTTMFGGIGDRMSKEITALAPSSMKIKVVAPPERKYSVWIGGSILASLSTFQQMWIAKAEYDESGPSIVHRKCF</sequence>
<keyword evidence="12" id="KW-0472">Membrane</keyword>
<protein>
    <recommendedName>
        <fullName evidence="14">Actin</fullName>
    </recommendedName>
</protein>
<dbReference type="GO" id="GO:0016787">
    <property type="term" value="F:hydrolase activity"/>
    <property type="evidence" value="ECO:0007669"/>
    <property type="project" value="UniProtKB-KW"/>
</dbReference>
<dbReference type="FunFam" id="3.30.420.40:FF:000205">
    <property type="entry name" value="Actin, alpha skeletal muscle"/>
    <property type="match status" value="1"/>
</dbReference>
<keyword evidence="12" id="KW-1133">Transmembrane helix</keyword>
<dbReference type="Pfam" id="PF00022">
    <property type="entry name" value="Actin"/>
    <property type="match status" value="1"/>
</dbReference>
<reference evidence="13" key="1">
    <citation type="submission" date="2019-12" db="EMBL/GenBank/DDBJ databases">
        <title>Genome sequencing and annotation of Brassica cretica.</title>
        <authorList>
            <person name="Studholme D.J."/>
            <person name="Sarris P.F."/>
        </authorList>
    </citation>
    <scope>NUCLEOTIDE SEQUENCE</scope>
    <source>
        <strain evidence="13">PFS-102/07</strain>
        <tissue evidence="13">Leaf</tissue>
    </source>
</reference>
<keyword evidence="12" id="KW-0812">Transmembrane</keyword>
<comment type="subunit">
    <text evidence="3">Polymerization of globular actin (G-actin) leads to a structural filament (F-actin) in the form of a two-stranded helix. The binding of profilin to monomeric G-actin cause the sequestration of actin into profilactin complexes, and prevents the polymerization.</text>
</comment>
<dbReference type="PANTHER" id="PTHR11937">
    <property type="entry name" value="ACTIN"/>
    <property type="match status" value="1"/>
</dbReference>
<keyword evidence="6" id="KW-0378">Hydrolase</keyword>
<keyword evidence="4" id="KW-0963">Cytoplasm</keyword>
<dbReference type="SMART" id="SM00268">
    <property type="entry name" value="ACTIN"/>
    <property type="match status" value="1"/>
</dbReference>
<dbReference type="Gene3D" id="3.90.640.10">
    <property type="entry name" value="Actin, Chain A, domain 4"/>
    <property type="match status" value="1"/>
</dbReference>
<accession>A0A8S9M804</accession>
<evidence type="ECO:0000256" key="6">
    <source>
        <dbReference type="ARBA" id="ARBA00022801"/>
    </source>
</evidence>
<dbReference type="EMBL" id="QGKY02000089">
    <property type="protein sequence ID" value="KAF2616005.1"/>
    <property type="molecule type" value="Genomic_DNA"/>
</dbReference>
<dbReference type="InterPro" id="IPR043129">
    <property type="entry name" value="ATPase_NBD"/>
</dbReference>
<proteinExistence type="inferred from homology"/>
<comment type="caution">
    <text evidence="13">The sequence shown here is derived from an EMBL/GenBank/DDBJ whole genome shotgun (WGS) entry which is preliminary data.</text>
</comment>
<organism evidence="13">
    <name type="scientific">Brassica cretica</name>
    <name type="common">Mustard</name>
    <dbReference type="NCBI Taxonomy" id="69181"/>
    <lineage>
        <taxon>Eukaryota</taxon>
        <taxon>Viridiplantae</taxon>
        <taxon>Streptophyta</taxon>
        <taxon>Embryophyta</taxon>
        <taxon>Tracheophyta</taxon>
        <taxon>Spermatophyta</taxon>
        <taxon>Magnoliopsida</taxon>
        <taxon>eudicotyledons</taxon>
        <taxon>Gunneridae</taxon>
        <taxon>Pentapetalae</taxon>
        <taxon>rosids</taxon>
        <taxon>malvids</taxon>
        <taxon>Brassicales</taxon>
        <taxon>Brassicaceae</taxon>
        <taxon>Brassiceae</taxon>
        <taxon>Brassica</taxon>
    </lineage>
</organism>